<protein>
    <submittedName>
        <fullName evidence="1">Uncharacterized protein</fullName>
    </submittedName>
</protein>
<name>A0A0A8ZSW2_ARUDO</name>
<dbReference type="AlphaFoldDB" id="A0A0A8ZSW2"/>
<evidence type="ECO:0000313" key="1">
    <source>
        <dbReference type="EMBL" id="JAD39860.1"/>
    </source>
</evidence>
<accession>A0A0A8ZSW2</accession>
<organism evidence="1">
    <name type="scientific">Arundo donax</name>
    <name type="common">Giant reed</name>
    <name type="synonym">Donax arundinaceus</name>
    <dbReference type="NCBI Taxonomy" id="35708"/>
    <lineage>
        <taxon>Eukaryota</taxon>
        <taxon>Viridiplantae</taxon>
        <taxon>Streptophyta</taxon>
        <taxon>Embryophyta</taxon>
        <taxon>Tracheophyta</taxon>
        <taxon>Spermatophyta</taxon>
        <taxon>Magnoliopsida</taxon>
        <taxon>Liliopsida</taxon>
        <taxon>Poales</taxon>
        <taxon>Poaceae</taxon>
        <taxon>PACMAD clade</taxon>
        <taxon>Arundinoideae</taxon>
        <taxon>Arundineae</taxon>
        <taxon>Arundo</taxon>
    </lineage>
</organism>
<proteinExistence type="predicted"/>
<reference evidence="1" key="1">
    <citation type="submission" date="2014-09" db="EMBL/GenBank/DDBJ databases">
        <authorList>
            <person name="Magalhaes I.L.F."/>
            <person name="Oliveira U."/>
            <person name="Santos F.R."/>
            <person name="Vidigal T.H.D.A."/>
            <person name="Brescovit A.D."/>
            <person name="Santos A.J."/>
        </authorList>
    </citation>
    <scope>NUCLEOTIDE SEQUENCE</scope>
    <source>
        <tissue evidence="1">Shoot tissue taken approximately 20 cm above the soil surface</tissue>
    </source>
</reference>
<sequence>MLMRNRSSKLCLPTYHVAYRVNNLD</sequence>
<reference evidence="1" key="2">
    <citation type="journal article" date="2015" name="Data Brief">
        <title>Shoot transcriptome of the giant reed, Arundo donax.</title>
        <authorList>
            <person name="Barrero R.A."/>
            <person name="Guerrero F.D."/>
            <person name="Moolhuijzen P."/>
            <person name="Goolsby J.A."/>
            <person name="Tidwell J."/>
            <person name="Bellgard S.E."/>
            <person name="Bellgard M.I."/>
        </authorList>
    </citation>
    <scope>NUCLEOTIDE SEQUENCE</scope>
    <source>
        <tissue evidence="1">Shoot tissue taken approximately 20 cm above the soil surface</tissue>
    </source>
</reference>
<dbReference type="EMBL" id="GBRH01258035">
    <property type="protein sequence ID" value="JAD39860.1"/>
    <property type="molecule type" value="Transcribed_RNA"/>
</dbReference>